<dbReference type="GO" id="GO:0004857">
    <property type="term" value="F:enzyme inhibitor activity"/>
    <property type="evidence" value="ECO:0007669"/>
    <property type="project" value="InterPro"/>
</dbReference>
<dbReference type="InterPro" id="IPR035513">
    <property type="entry name" value="Invertase/methylesterase_inhib"/>
</dbReference>
<evidence type="ECO:0000256" key="1">
    <source>
        <dbReference type="ARBA" id="ARBA00022729"/>
    </source>
</evidence>
<dbReference type="FunFam" id="1.20.140.40:FF:000003">
    <property type="entry name" value="Invertase/pectin methylesterase inhibitor family protein"/>
    <property type="match status" value="1"/>
</dbReference>
<feature type="signal peptide" evidence="4">
    <location>
        <begin position="1"/>
        <end position="22"/>
    </location>
</feature>
<dbReference type="HOGENOM" id="CLU_128989_0_0_1"/>
<dbReference type="PANTHER" id="PTHR35357:SF27">
    <property type="entry name" value="OS01G0253200 PROTEIN"/>
    <property type="match status" value="1"/>
</dbReference>
<evidence type="ECO:0000256" key="4">
    <source>
        <dbReference type="SAM" id="SignalP"/>
    </source>
</evidence>
<dbReference type="Pfam" id="PF04043">
    <property type="entry name" value="PMEI"/>
    <property type="match status" value="1"/>
</dbReference>
<keyword evidence="7" id="KW-1185">Reference proteome</keyword>
<keyword evidence="2" id="KW-1015">Disulfide bond</keyword>
<protein>
    <recommendedName>
        <fullName evidence="5">Pectinesterase inhibitor domain-containing protein</fullName>
    </recommendedName>
</protein>
<reference evidence="6" key="1">
    <citation type="submission" date="2015-04" db="UniProtKB">
        <authorList>
            <consortium name="EnsemblPlants"/>
        </authorList>
    </citation>
    <scope>IDENTIFICATION</scope>
</reference>
<organism evidence="6">
    <name type="scientific">Oryza punctata</name>
    <name type="common">Red rice</name>
    <dbReference type="NCBI Taxonomy" id="4537"/>
    <lineage>
        <taxon>Eukaryota</taxon>
        <taxon>Viridiplantae</taxon>
        <taxon>Streptophyta</taxon>
        <taxon>Embryophyta</taxon>
        <taxon>Tracheophyta</taxon>
        <taxon>Spermatophyta</taxon>
        <taxon>Magnoliopsida</taxon>
        <taxon>Liliopsida</taxon>
        <taxon>Poales</taxon>
        <taxon>Poaceae</taxon>
        <taxon>BOP clade</taxon>
        <taxon>Oryzoideae</taxon>
        <taxon>Oryzeae</taxon>
        <taxon>Oryzinae</taxon>
        <taxon>Oryza</taxon>
    </lineage>
</organism>
<proteinExistence type="inferred from homology"/>
<dbReference type="CDD" id="cd15800">
    <property type="entry name" value="PMEI-like_2"/>
    <property type="match status" value="1"/>
</dbReference>
<dbReference type="Gramene" id="OPUNC01G09490.1">
    <property type="protein sequence ID" value="OPUNC01G09490.1"/>
    <property type="gene ID" value="OPUNC01G09490"/>
</dbReference>
<reference evidence="6" key="2">
    <citation type="submission" date="2018-05" db="EMBL/GenBank/DDBJ databases">
        <title>OpunRS2 (Oryza punctata Reference Sequence Version 2).</title>
        <authorList>
            <person name="Zhang J."/>
            <person name="Kudrna D."/>
            <person name="Lee S."/>
            <person name="Talag J."/>
            <person name="Welchert J."/>
            <person name="Wing R.A."/>
        </authorList>
    </citation>
    <scope>NUCLEOTIDE SEQUENCE [LARGE SCALE GENOMIC DNA]</scope>
</reference>
<dbReference type="AlphaFoldDB" id="A0A0E0JGG5"/>
<dbReference type="Proteomes" id="UP000026962">
    <property type="component" value="Chromosome 1"/>
</dbReference>
<dbReference type="OMA" id="AQICKST"/>
<evidence type="ECO:0000313" key="6">
    <source>
        <dbReference type="EnsemblPlants" id="OPUNC01G09490.1"/>
    </source>
</evidence>
<dbReference type="SUPFAM" id="SSF101148">
    <property type="entry name" value="Plant invertase/pectin methylesterase inhibitor"/>
    <property type="match status" value="1"/>
</dbReference>
<dbReference type="Gene3D" id="1.20.140.40">
    <property type="entry name" value="Invertase/pectin methylesterase inhibitor family protein"/>
    <property type="match status" value="1"/>
</dbReference>
<keyword evidence="1 4" id="KW-0732">Signal</keyword>
<dbReference type="PANTHER" id="PTHR35357">
    <property type="entry name" value="OS02G0537100 PROTEIN"/>
    <property type="match status" value="1"/>
</dbReference>
<feature type="chain" id="PRO_5002363920" description="Pectinesterase inhibitor domain-containing protein" evidence="4">
    <location>
        <begin position="23"/>
        <end position="179"/>
    </location>
</feature>
<accession>A0A0E0JGG5</accession>
<dbReference type="EnsemblPlants" id="OPUNC01G09490.1">
    <property type="protein sequence ID" value="OPUNC01G09490.1"/>
    <property type="gene ID" value="OPUNC01G09490"/>
</dbReference>
<evidence type="ECO:0000256" key="2">
    <source>
        <dbReference type="ARBA" id="ARBA00023157"/>
    </source>
</evidence>
<comment type="similarity">
    <text evidence="3">Belongs to the PMEI family.</text>
</comment>
<name>A0A0E0JGG5_ORYPU</name>
<dbReference type="NCBIfam" id="TIGR01614">
    <property type="entry name" value="PME_inhib"/>
    <property type="match status" value="1"/>
</dbReference>
<dbReference type="eggNOG" id="ENOG502S99C">
    <property type="taxonomic scope" value="Eukaryota"/>
</dbReference>
<evidence type="ECO:0000256" key="3">
    <source>
        <dbReference type="ARBA" id="ARBA00038471"/>
    </source>
</evidence>
<dbReference type="InterPro" id="IPR006501">
    <property type="entry name" value="Pectinesterase_inhib_dom"/>
</dbReference>
<evidence type="ECO:0000259" key="5">
    <source>
        <dbReference type="SMART" id="SM00856"/>
    </source>
</evidence>
<evidence type="ECO:0000313" key="7">
    <source>
        <dbReference type="Proteomes" id="UP000026962"/>
    </source>
</evidence>
<sequence>MARSPAHATLLLVVAVVAAAAATCWPTAAGENEAVAEICKKTAYPDLCIATAGKQASKYGAAVDPLAVLNMQVDAFAMRTEAARKHLTGVVKTATPKAAKALDLCDSLYLDVEDNLGAARRAIGFKDAVTIRAMMGMAAQDMQGCDEQFRKVGEQNPMDHFDQSLLKMSEICRSLSNMI</sequence>
<feature type="domain" description="Pectinesterase inhibitor" evidence="5">
    <location>
        <begin position="30"/>
        <end position="175"/>
    </location>
</feature>
<dbReference type="SMART" id="SM00856">
    <property type="entry name" value="PMEI"/>
    <property type="match status" value="1"/>
</dbReference>